<dbReference type="GO" id="GO:0006357">
    <property type="term" value="P:regulation of transcription by RNA polymerase II"/>
    <property type="evidence" value="ECO:0007669"/>
    <property type="project" value="TreeGrafter"/>
</dbReference>
<dbReference type="GeneID" id="9096290"/>
<keyword evidence="3" id="KW-0677">Repeat</keyword>
<dbReference type="Gene3D" id="1.20.960.30">
    <property type="match status" value="1"/>
</dbReference>
<keyword evidence="7" id="KW-1185">Reference proteome</keyword>
<dbReference type="OrthoDB" id="1367865at2759"/>
<dbReference type="OMA" id="VNFLIWR"/>
<evidence type="ECO:0000256" key="5">
    <source>
        <dbReference type="SAM" id="MobiDB-lite"/>
    </source>
</evidence>
<comment type="subcellular location">
    <subcellularLocation>
        <location evidence="1">Nucleus</location>
    </subcellularLocation>
</comment>
<dbReference type="KEGG" id="pbl:PAAG_05007"/>
<accession>C1H2L4</accession>
<dbReference type="STRING" id="502779.C1H2L4"/>
<gene>
    <name evidence="6" type="ORF">PAAG_05007</name>
</gene>
<dbReference type="RefSeq" id="XP_015699666.1">
    <property type="nucleotide sequence ID" value="XM_015845440.1"/>
</dbReference>
<dbReference type="GO" id="GO:0003714">
    <property type="term" value="F:transcription corepressor activity"/>
    <property type="evidence" value="ECO:0007669"/>
    <property type="project" value="InterPro"/>
</dbReference>
<sequence length="673" mass="72960">MAYTGLTSHHVNYLIWRYLQESGHGEAAVMLQRAWNHNPQSFPFAPYIKPYALITLIQKGLQYYELEQSLDQASQAGNTLSSTPRSFFGPPVSDSRFPAEGNDQTETKDGPVAANHIPSSSSSPPPPKSTGSKETIDGIANGHSNDVGTPPLPGKTRKPSSVKETGSTLNPDEKPKDIDQQELTQEPAAVTRESPSVEPVVDADGDVGMRGQQEREPSPPIFTLTVGQSTGVQISPSKAADLGPDTILLDIDGDSQITQTLWRPDDPTIVAATGDTFCSLWKPSGPRSSTAPTHEPLIESKSQAAGTCVTASSWDSAGKMLAVATYSDPLNGNITMYSADGTAVDLLPDLPRMVSGIHWAPRTLQMAVVLSDGQHSELTLWDQAVRPGEFPPPHVIDGLVHDVSWCGDEVIYACGDGSVYEYRTDTDMHLSKIYPSPYPQEPWTFIASARVADGAPVAITASSSTTNIWIPTHDISITTAHHADITSLELRPEHQSHVLLPKTHSLLFATSSMDDTVKLWNVDVESRQIHCLHRLYMGPSSPALCARFSPDGYAIAAATVDRLLIWNVERGGVPLAKWVAPSAEAGVGVGTKKETDVDESDVMDVLEEEGAFYRSLSWDCDGKKLALGFGRQVGELNCLHLFMFYYNFLPPPTQQRPAGSILLHPLSPHAQLY</sequence>
<dbReference type="GO" id="GO:0034967">
    <property type="term" value="C:Set3 complex"/>
    <property type="evidence" value="ECO:0007669"/>
    <property type="project" value="TreeGrafter"/>
</dbReference>
<feature type="compositionally biased region" description="Polar residues" evidence="5">
    <location>
        <begin position="75"/>
        <end position="85"/>
    </location>
</feature>
<evidence type="ECO:0000313" key="6">
    <source>
        <dbReference type="EMBL" id="EEH33958.2"/>
    </source>
</evidence>
<dbReference type="InterPro" id="IPR045183">
    <property type="entry name" value="Ebi-like"/>
</dbReference>
<dbReference type="AlphaFoldDB" id="C1H2L4"/>
<proteinExistence type="predicted"/>
<dbReference type="VEuPathDB" id="FungiDB:PAAG_05007"/>
<dbReference type="Gene3D" id="2.130.10.10">
    <property type="entry name" value="YVTN repeat-like/Quinoprotein amine dehydrogenase"/>
    <property type="match status" value="1"/>
</dbReference>
<dbReference type="SUPFAM" id="SSF50978">
    <property type="entry name" value="WD40 repeat-like"/>
    <property type="match status" value="1"/>
</dbReference>
<protein>
    <submittedName>
        <fullName evidence="6">WD repeat-containing protein</fullName>
    </submittedName>
</protein>
<evidence type="ECO:0000256" key="4">
    <source>
        <dbReference type="ARBA" id="ARBA00023242"/>
    </source>
</evidence>
<dbReference type="Pfam" id="PF00400">
    <property type="entry name" value="WD40"/>
    <property type="match status" value="1"/>
</dbReference>
<reference evidence="6 7" key="1">
    <citation type="journal article" date="2011" name="PLoS Genet.">
        <title>Comparative genomic analysis of human fungal pathogens causing paracoccidioidomycosis.</title>
        <authorList>
            <person name="Desjardins C.A."/>
            <person name="Champion M.D."/>
            <person name="Holder J.W."/>
            <person name="Muszewska A."/>
            <person name="Goldberg J."/>
            <person name="Bailao A.M."/>
            <person name="Brigido M.M."/>
            <person name="Ferreira M.E."/>
            <person name="Garcia A.M."/>
            <person name="Grynberg M."/>
            <person name="Gujja S."/>
            <person name="Heiman D.I."/>
            <person name="Henn M.R."/>
            <person name="Kodira C.D."/>
            <person name="Leon-Narvaez H."/>
            <person name="Longo L.V."/>
            <person name="Ma L.J."/>
            <person name="Malavazi I."/>
            <person name="Matsuo A.L."/>
            <person name="Morais F.V."/>
            <person name="Pereira M."/>
            <person name="Rodriguez-Brito S."/>
            <person name="Sakthikumar S."/>
            <person name="Salem-Izacc S.M."/>
            <person name="Sykes S.M."/>
            <person name="Teixeira M.M."/>
            <person name="Vallejo M.C."/>
            <person name="Walter M.E."/>
            <person name="Yandava C."/>
            <person name="Young S."/>
            <person name="Zeng Q."/>
            <person name="Zucker J."/>
            <person name="Felipe M.S."/>
            <person name="Goldman G.H."/>
            <person name="Haas B.J."/>
            <person name="McEwen J.G."/>
            <person name="Nino-Vega G."/>
            <person name="Puccia R."/>
            <person name="San-Blas G."/>
            <person name="Soares C.M."/>
            <person name="Birren B.W."/>
            <person name="Cuomo C.A."/>
        </authorList>
    </citation>
    <scope>NUCLEOTIDE SEQUENCE [LARGE SCALE GENOMIC DNA]</scope>
    <source>
        <strain evidence="7">ATCC MYA-826 / Pb01</strain>
    </source>
</reference>
<dbReference type="Proteomes" id="UP000002059">
    <property type="component" value="Partially assembled WGS sequence"/>
</dbReference>
<dbReference type="PROSITE" id="PS50896">
    <property type="entry name" value="LISH"/>
    <property type="match status" value="1"/>
</dbReference>
<dbReference type="HOGENOM" id="CLU_018409_1_0_1"/>
<dbReference type="PANTHER" id="PTHR22846">
    <property type="entry name" value="WD40 REPEAT PROTEIN"/>
    <property type="match status" value="1"/>
</dbReference>
<dbReference type="InterPro" id="IPR036322">
    <property type="entry name" value="WD40_repeat_dom_sf"/>
</dbReference>
<evidence type="ECO:0000256" key="1">
    <source>
        <dbReference type="ARBA" id="ARBA00004123"/>
    </source>
</evidence>
<dbReference type="Pfam" id="PF08513">
    <property type="entry name" value="LisH"/>
    <property type="match status" value="1"/>
</dbReference>
<dbReference type="InterPro" id="IPR006594">
    <property type="entry name" value="LisH"/>
</dbReference>
<dbReference type="InterPro" id="IPR015943">
    <property type="entry name" value="WD40/YVTN_repeat-like_dom_sf"/>
</dbReference>
<dbReference type="eggNOG" id="KOG0273">
    <property type="taxonomic scope" value="Eukaryota"/>
</dbReference>
<evidence type="ECO:0000256" key="2">
    <source>
        <dbReference type="ARBA" id="ARBA00022574"/>
    </source>
</evidence>
<keyword evidence="4" id="KW-0539">Nucleus</keyword>
<dbReference type="EMBL" id="KN294004">
    <property type="protein sequence ID" value="EEH33958.2"/>
    <property type="molecule type" value="Genomic_DNA"/>
</dbReference>
<dbReference type="InterPro" id="IPR001680">
    <property type="entry name" value="WD40_rpt"/>
</dbReference>
<evidence type="ECO:0000256" key="3">
    <source>
        <dbReference type="ARBA" id="ARBA00022737"/>
    </source>
</evidence>
<keyword evidence="2" id="KW-0853">WD repeat</keyword>
<name>C1H2L4_PARBA</name>
<dbReference type="SMART" id="SM00320">
    <property type="entry name" value="WD40"/>
    <property type="match status" value="5"/>
</dbReference>
<dbReference type="PANTHER" id="PTHR22846:SF2">
    <property type="entry name" value="F-BOX-LIKE_WD REPEAT-CONTAINING PROTEIN EBI"/>
    <property type="match status" value="1"/>
</dbReference>
<organism evidence="6 7">
    <name type="scientific">Paracoccidioides lutzii (strain ATCC MYA-826 / Pb01)</name>
    <name type="common">Paracoccidioides brasiliensis</name>
    <dbReference type="NCBI Taxonomy" id="502779"/>
    <lineage>
        <taxon>Eukaryota</taxon>
        <taxon>Fungi</taxon>
        <taxon>Dikarya</taxon>
        <taxon>Ascomycota</taxon>
        <taxon>Pezizomycotina</taxon>
        <taxon>Eurotiomycetes</taxon>
        <taxon>Eurotiomycetidae</taxon>
        <taxon>Onygenales</taxon>
        <taxon>Ajellomycetaceae</taxon>
        <taxon>Paracoccidioides</taxon>
    </lineage>
</organism>
<feature type="region of interest" description="Disordered" evidence="5">
    <location>
        <begin position="75"/>
        <end position="221"/>
    </location>
</feature>
<evidence type="ECO:0000313" key="7">
    <source>
        <dbReference type="Proteomes" id="UP000002059"/>
    </source>
</evidence>